<reference evidence="2" key="1">
    <citation type="journal article" date="2023" name="Plant J.">
        <title>Genome sequences and population genomics provide insights into the demographic history, inbreeding, and mutation load of two 'living fossil' tree species of Dipteronia.</title>
        <authorList>
            <person name="Feng Y."/>
            <person name="Comes H.P."/>
            <person name="Chen J."/>
            <person name="Zhu S."/>
            <person name="Lu R."/>
            <person name="Zhang X."/>
            <person name="Li P."/>
            <person name="Qiu J."/>
            <person name="Olsen K.M."/>
            <person name="Qiu Y."/>
        </authorList>
    </citation>
    <scope>NUCLEOTIDE SEQUENCE</scope>
    <source>
        <strain evidence="2">KIB01</strain>
    </source>
</reference>
<feature type="domain" description="Reverse transcriptase" evidence="1">
    <location>
        <begin position="5"/>
        <end position="85"/>
    </location>
</feature>
<accession>A0AAD9WPJ2</accession>
<dbReference type="EMBL" id="JANJYI010000008">
    <property type="protein sequence ID" value="KAK2637683.1"/>
    <property type="molecule type" value="Genomic_DNA"/>
</dbReference>
<evidence type="ECO:0000313" key="2">
    <source>
        <dbReference type="EMBL" id="KAK2637683.1"/>
    </source>
</evidence>
<dbReference type="Proteomes" id="UP001280121">
    <property type="component" value="Unassembled WGS sequence"/>
</dbReference>
<dbReference type="PANTHER" id="PTHR46890">
    <property type="entry name" value="NON-LTR RETROLELEMENT REVERSE TRANSCRIPTASE-LIKE PROTEIN-RELATED"/>
    <property type="match status" value="1"/>
</dbReference>
<evidence type="ECO:0000259" key="1">
    <source>
        <dbReference type="Pfam" id="PF00078"/>
    </source>
</evidence>
<dbReference type="PANTHER" id="PTHR46890:SF48">
    <property type="entry name" value="RNA-DIRECTED DNA POLYMERASE"/>
    <property type="match status" value="1"/>
</dbReference>
<proteinExistence type="predicted"/>
<evidence type="ECO:0000313" key="3">
    <source>
        <dbReference type="Proteomes" id="UP001280121"/>
    </source>
</evidence>
<dbReference type="InterPro" id="IPR000477">
    <property type="entry name" value="RT_dom"/>
</dbReference>
<gene>
    <name evidence="2" type="ORF">Ddye_025478</name>
</gene>
<dbReference type="Pfam" id="PF00078">
    <property type="entry name" value="RVT_1"/>
    <property type="match status" value="1"/>
</dbReference>
<organism evidence="2 3">
    <name type="scientific">Dipteronia dyeriana</name>
    <dbReference type="NCBI Taxonomy" id="168575"/>
    <lineage>
        <taxon>Eukaryota</taxon>
        <taxon>Viridiplantae</taxon>
        <taxon>Streptophyta</taxon>
        <taxon>Embryophyta</taxon>
        <taxon>Tracheophyta</taxon>
        <taxon>Spermatophyta</taxon>
        <taxon>Magnoliopsida</taxon>
        <taxon>eudicotyledons</taxon>
        <taxon>Gunneridae</taxon>
        <taxon>Pentapetalae</taxon>
        <taxon>rosids</taxon>
        <taxon>malvids</taxon>
        <taxon>Sapindales</taxon>
        <taxon>Sapindaceae</taxon>
        <taxon>Hippocastanoideae</taxon>
        <taxon>Acereae</taxon>
        <taxon>Dipteronia</taxon>
    </lineage>
</organism>
<comment type="caution">
    <text evidence="2">The sequence shown here is derived from an EMBL/GenBank/DDBJ whole genome shotgun (WGS) entry which is preliminary data.</text>
</comment>
<keyword evidence="3" id="KW-1185">Reference proteome</keyword>
<sequence>MSDFCPISLCNVLCKIMAKALANRLRGVLGDVISETQSAFIPGRLISDNTIMGFKYMHALARRKKGKIGALALKLDMSKAYDRVE</sequence>
<protein>
    <recommendedName>
        <fullName evidence="1">Reverse transcriptase domain-containing protein</fullName>
    </recommendedName>
</protein>
<dbReference type="InterPro" id="IPR052343">
    <property type="entry name" value="Retrotransposon-Effector_Assoc"/>
</dbReference>
<dbReference type="AlphaFoldDB" id="A0AAD9WPJ2"/>
<name>A0AAD9WPJ2_9ROSI</name>